<feature type="region of interest" description="Disordered" evidence="2">
    <location>
        <begin position="151"/>
        <end position="171"/>
    </location>
</feature>
<comment type="caution">
    <text evidence="3">The sequence shown here is derived from an EMBL/GenBank/DDBJ whole genome shotgun (WGS) entry which is preliminary data.</text>
</comment>
<protein>
    <submittedName>
        <fullName evidence="3">Uncharacterized protein</fullName>
    </submittedName>
</protein>
<accession>A0A1V9Z9E6</accession>
<reference evidence="3 4" key="1">
    <citation type="journal article" date="2014" name="Genome Biol. Evol.">
        <title>The secreted proteins of Achlya hypogyna and Thraustotheca clavata identify the ancestral oomycete secretome and reveal gene acquisitions by horizontal gene transfer.</title>
        <authorList>
            <person name="Misner I."/>
            <person name="Blouin N."/>
            <person name="Leonard G."/>
            <person name="Richards T.A."/>
            <person name="Lane C.E."/>
        </authorList>
    </citation>
    <scope>NUCLEOTIDE SEQUENCE [LARGE SCALE GENOMIC DNA]</scope>
    <source>
        <strain evidence="3 4">ATCC 34112</strain>
    </source>
</reference>
<evidence type="ECO:0000313" key="3">
    <source>
        <dbReference type="EMBL" id="OQR94527.1"/>
    </source>
</evidence>
<evidence type="ECO:0000256" key="2">
    <source>
        <dbReference type="SAM" id="MobiDB-lite"/>
    </source>
</evidence>
<dbReference type="OrthoDB" id="66574at2759"/>
<evidence type="ECO:0000256" key="1">
    <source>
        <dbReference type="SAM" id="Coils"/>
    </source>
</evidence>
<feature type="coiled-coil region" evidence="1">
    <location>
        <begin position="112"/>
        <end position="139"/>
    </location>
</feature>
<dbReference type="AlphaFoldDB" id="A0A1V9Z9E6"/>
<name>A0A1V9Z9E6_9STRA</name>
<dbReference type="EMBL" id="JNBS01002181">
    <property type="protein sequence ID" value="OQR94527.1"/>
    <property type="molecule type" value="Genomic_DNA"/>
</dbReference>
<keyword evidence="4" id="KW-1185">Reference proteome</keyword>
<evidence type="ECO:0000313" key="4">
    <source>
        <dbReference type="Proteomes" id="UP000243217"/>
    </source>
</evidence>
<proteinExistence type="predicted"/>
<gene>
    <name evidence="3" type="ORF">THRCLA_08161</name>
</gene>
<organism evidence="3 4">
    <name type="scientific">Thraustotheca clavata</name>
    <dbReference type="NCBI Taxonomy" id="74557"/>
    <lineage>
        <taxon>Eukaryota</taxon>
        <taxon>Sar</taxon>
        <taxon>Stramenopiles</taxon>
        <taxon>Oomycota</taxon>
        <taxon>Saprolegniomycetes</taxon>
        <taxon>Saprolegniales</taxon>
        <taxon>Achlyaceae</taxon>
        <taxon>Thraustotheca</taxon>
    </lineage>
</organism>
<sequence length="186" mass="20710">MEIQHGNENSPTIRRKLVFQGQSVKQALDVHGALVTNPTKRGTGKRRALGDISNSLATDLSQAFSGLDGKQNVKVSELGKKQAIRVLTDEDIEFAYGGVSKDDDAIYMQGLHEQLDAQADEWKKEVVDMEEKENNSENEAKLDDIQDIANKLLNTDIPTPPESPIEDKSQDLFNTDEYFDFTLVDA</sequence>
<dbReference type="Proteomes" id="UP000243217">
    <property type="component" value="Unassembled WGS sequence"/>
</dbReference>
<keyword evidence="1" id="KW-0175">Coiled coil</keyword>